<keyword evidence="2" id="KW-1185">Reference proteome</keyword>
<name>A0ACB9QBL9_BAUVA</name>
<dbReference type="EMBL" id="CM039426">
    <property type="protein sequence ID" value="KAI4357861.1"/>
    <property type="molecule type" value="Genomic_DNA"/>
</dbReference>
<accession>A0ACB9QBL9</accession>
<dbReference type="Proteomes" id="UP000828941">
    <property type="component" value="Chromosome 1"/>
</dbReference>
<organism evidence="1 2">
    <name type="scientific">Bauhinia variegata</name>
    <name type="common">Purple orchid tree</name>
    <name type="synonym">Phanera variegata</name>
    <dbReference type="NCBI Taxonomy" id="167791"/>
    <lineage>
        <taxon>Eukaryota</taxon>
        <taxon>Viridiplantae</taxon>
        <taxon>Streptophyta</taxon>
        <taxon>Embryophyta</taxon>
        <taxon>Tracheophyta</taxon>
        <taxon>Spermatophyta</taxon>
        <taxon>Magnoliopsida</taxon>
        <taxon>eudicotyledons</taxon>
        <taxon>Gunneridae</taxon>
        <taxon>Pentapetalae</taxon>
        <taxon>rosids</taxon>
        <taxon>fabids</taxon>
        <taxon>Fabales</taxon>
        <taxon>Fabaceae</taxon>
        <taxon>Cercidoideae</taxon>
        <taxon>Cercideae</taxon>
        <taxon>Bauhiniinae</taxon>
        <taxon>Bauhinia</taxon>
    </lineage>
</organism>
<gene>
    <name evidence="1" type="ORF">L6164_001784</name>
</gene>
<sequence>MRQRWGIKGRAVPPNPPDKYQLDPTSPLGNPYPNTGGEIIKQSKQTEAPLSCIARSLSTILCVGTTHQHNGSAISTIR</sequence>
<comment type="caution">
    <text evidence="1">The sequence shown here is derived from an EMBL/GenBank/DDBJ whole genome shotgun (WGS) entry which is preliminary data.</text>
</comment>
<protein>
    <submittedName>
        <fullName evidence="1">Uncharacterized protein</fullName>
    </submittedName>
</protein>
<proteinExistence type="predicted"/>
<reference evidence="1 2" key="1">
    <citation type="journal article" date="2022" name="DNA Res.">
        <title>Chromosomal-level genome assembly of the orchid tree Bauhinia variegata (Leguminosae; Cercidoideae) supports the allotetraploid origin hypothesis of Bauhinia.</title>
        <authorList>
            <person name="Zhong Y."/>
            <person name="Chen Y."/>
            <person name="Zheng D."/>
            <person name="Pang J."/>
            <person name="Liu Y."/>
            <person name="Luo S."/>
            <person name="Meng S."/>
            <person name="Qian L."/>
            <person name="Wei D."/>
            <person name="Dai S."/>
            <person name="Zhou R."/>
        </authorList>
    </citation>
    <scope>NUCLEOTIDE SEQUENCE [LARGE SCALE GENOMIC DNA]</scope>
    <source>
        <strain evidence="1">BV-YZ2020</strain>
    </source>
</reference>
<evidence type="ECO:0000313" key="1">
    <source>
        <dbReference type="EMBL" id="KAI4357861.1"/>
    </source>
</evidence>
<evidence type="ECO:0000313" key="2">
    <source>
        <dbReference type="Proteomes" id="UP000828941"/>
    </source>
</evidence>